<reference evidence="1" key="1">
    <citation type="submission" date="2024-06" db="EMBL/GenBank/DDBJ databases">
        <title>Intestivirid acquisition increases across infancy in a wild primate population.</title>
        <authorList>
            <person name="Schneider-Creas I.A."/>
            <person name="Moya I.L."/>
            <person name="Chiou K.L."/>
            <person name="Baniel A."/>
            <person name="Azanaw Haile A."/>
            <person name="Kebede F."/>
            <person name="Abebe B."/>
            <person name="Snyder-Mackler N."/>
            <person name="Varsani A."/>
        </authorList>
    </citation>
    <scope>NUCLEOTIDE SEQUENCE</scope>
    <source>
        <strain evidence="2">Int_RNL_2017_0546_COW</strain>
        <strain evidence="1">Int_RNL_2018_0945_COW</strain>
    </source>
</reference>
<sequence>MKQLFITTVADMAASLAAIKQGQLLISYLEGNTKSITATTPLTKDFEIFLGRGSNLLPLHVPEVNLATLKVSKGTNGTGNPFSATIEMPEVVTGADYTLIFTLKGTVFNERSNWTVTERATPKDTSETVAKRIAKYITDNPNLKLKAEVESSTITITALSADVDYAITQADAMDTEIDITPAVKSYLSAENIKDLALQCAANKGFKYLAEDGKEIYPGFPESVPDAEYVLYTLRFAVPRANGKQRDEVVWQLVHIAVPATSTNLIGKLDGMFKDVMINIKPA</sequence>
<evidence type="ECO:0008006" key="3">
    <source>
        <dbReference type="Google" id="ProtNLM"/>
    </source>
</evidence>
<proteinExistence type="predicted"/>
<dbReference type="EMBL" id="PP965499">
    <property type="protein sequence ID" value="XCO00476.1"/>
    <property type="molecule type" value="Genomic_DNA"/>
</dbReference>
<evidence type="ECO:0000313" key="2">
    <source>
        <dbReference type="EMBL" id="XCO00476.1"/>
    </source>
</evidence>
<dbReference type="EMBL" id="PP965498">
    <property type="protein sequence ID" value="XCO00380.1"/>
    <property type="molecule type" value="Genomic_DNA"/>
</dbReference>
<accession>A0AAU8MGF1</accession>
<protein>
    <recommendedName>
        <fullName evidence="3">Coat protein</fullName>
    </recommendedName>
</protein>
<organism evidence="1">
    <name type="scientific">Geladintestivirus 1</name>
    <dbReference type="NCBI Taxonomy" id="3233133"/>
    <lineage>
        <taxon>Viruses</taxon>
        <taxon>Duplodnaviria</taxon>
        <taxon>Heunggongvirae</taxon>
        <taxon>Uroviricota</taxon>
        <taxon>Caudoviricetes</taxon>
        <taxon>Crassvirales</taxon>
    </lineage>
</organism>
<evidence type="ECO:0000313" key="1">
    <source>
        <dbReference type="EMBL" id="XCO00380.1"/>
    </source>
</evidence>
<name>A0AAU8MGF1_9CAUD</name>